<dbReference type="FunFam" id="3.40.50.1220:FF:000001">
    <property type="entry name" value="Electron transfer flavoprotein, alpha subunit"/>
    <property type="match status" value="1"/>
</dbReference>
<keyword evidence="3" id="KW-0813">Transport</keyword>
<dbReference type="PANTHER" id="PTHR43153:SF1">
    <property type="entry name" value="ELECTRON TRANSFER FLAVOPROTEIN SUBUNIT ALPHA, MITOCHONDRIAL"/>
    <property type="match status" value="1"/>
</dbReference>
<dbReference type="EMBL" id="JAFIDA010000001">
    <property type="protein sequence ID" value="MBP1327326.1"/>
    <property type="molecule type" value="Genomic_DNA"/>
</dbReference>
<proteinExistence type="inferred from homology"/>
<feature type="binding site" evidence="8">
    <location>
        <position position="290"/>
    </location>
    <ligand>
        <name>FAD</name>
        <dbReference type="ChEBI" id="CHEBI:57692"/>
    </ligand>
</feature>
<sequence>MTNYPANAILVLVETTPAGELAKPTAELIGAASTVGVPVALLLSPTGVDLSAQVAGLGATSVLIAEEAVLGGLSRNAVDALAAAVSVVQPDAVLASHSVSSRDIVARFAVRSGSAVSVDAVGLSRDDLGVVAEHSVYGGAYNATSSATFGAPIITLRQGSVDARAVQAPLVAAPLQFVAGDKPAARVDSFEAETTQSSRPELRGAAKVVSGGRGLGSKEQFVLVEQLADALGAAVGASRAAVDAGYVPQSHQVGQTGVSVSPQLYVALGISGAIQHRAGMQTAKTIVAINKDADCPIFEVADFGVVGDLFQIVPKLISLLEEKKK</sequence>
<keyword evidence="11" id="KW-1185">Reference proteome</keyword>
<comment type="caution">
    <text evidence="10">The sequence shown here is derived from an EMBL/GenBank/DDBJ whole genome shotgun (WGS) entry which is preliminary data.</text>
</comment>
<feature type="binding site" evidence="8">
    <location>
        <begin position="252"/>
        <end position="256"/>
    </location>
    <ligand>
        <name>FAD</name>
        <dbReference type="ChEBI" id="CHEBI:57692"/>
    </ligand>
</feature>
<dbReference type="SUPFAM" id="SSF52402">
    <property type="entry name" value="Adenine nucleotide alpha hydrolases-like"/>
    <property type="match status" value="1"/>
</dbReference>
<feature type="binding site" evidence="8">
    <location>
        <position position="213"/>
    </location>
    <ligand>
        <name>FAD</name>
        <dbReference type="ChEBI" id="CHEBI:57692"/>
    </ligand>
</feature>
<evidence type="ECO:0000256" key="8">
    <source>
        <dbReference type="PIRSR" id="PIRSR000089-1"/>
    </source>
</evidence>
<evidence type="ECO:0000256" key="5">
    <source>
        <dbReference type="ARBA" id="ARBA00022827"/>
    </source>
</evidence>
<dbReference type="GO" id="GO:0050660">
    <property type="term" value="F:flavin adenine dinucleotide binding"/>
    <property type="evidence" value="ECO:0007669"/>
    <property type="project" value="InterPro"/>
</dbReference>
<dbReference type="InterPro" id="IPR029035">
    <property type="entry name" value="DHS-like_NAD/FAD-binding_dom"/>
</dbReference>
<dbReference type="Pfam" id="PF01012">
    <property type="entry name" value="ETF"/>
    <property type="match status" value="1"/>
</dbReference>
<dbReference type="PROSITE" id="PS00696">
    <property type="entry name" value="ETF_ALPHA"/>
    <property type="match status" value="1"/>
</dbReference>
<keyword evidence="5 8" id="KW-0274">FAD</keyword>
<dbReference type="Proteomes" id="UP000675163">
    <property type="component" value="Unassembled WGS sequence"/>
</dbReference>
<accession>A0A940Q077</accession>
<comment type="similarity">
    <text evidence="1">Belongs to the ETF alpha-subunit/FixB family.</text>
</comment>
<dbReference type="GO" id="GO:0009055">
    <property type="term" value="F:electron transfer activity"/>
    <property type="evidence" value="ECO:0007669"/>
    <property type="project" value="InterPro"/>
</dbReference>
<comment type="subunit">
    <text evidence="2">Heterodimer of an alpha and a beta subunit.</text>
</comment>
<feature type="binding site" evidence="8">
    <location>
        <begin position="238"/>
        <end position="239"/>
    </location>
    <ligand>
        <name>FAD</name>
        <dbReference type="ChEBI" id="CHEBI:57692"/>
    </ligand>
</feature>
<dbReference type="Gene3D" id="3.40.50.1220">
    <property type="entry name" value="TPP-binding domain"/>
    <property type="match status" value="1"/>
</dbReference>
<dbReference type="Pfam" id="PF00766">
    <property type="entry name" value="ETF_alpha"/>
    <property type="match status" value="1"/>
</dbReference>
<dbReference type="SUPFAM" id="SSF52467">
    <property type="entry name" value="DHS-like NAD/FAD-binding domain"/>
    <property type="match status" value="1"/>
</dbReference>
<dbReference type="Gene3D" id="3.40.50.620">
    <property type="entry name" value="HUPs"/>
    <property type="match status" value="1"/>
</dbReference>
<evidence type="ECO:0000256" key="4">
    <source>
        <dbReference type="ARBA" id="ARBA00022630"/>
    </source>
</evidence>
<feature type="binding site" evidence="8">
    <location>
        <begin position="269"/>
        <end position="276"/>
    </location>
    <ligand>
        <name>FAD</name>
        <dbReference type="ChEBI" id="CHEBI:57692"/>
    </ligand>
</feature>
<dbReference type="AlphaFoldDB" id="A0A940Q077"/>
<dbReference type="PIRSF" id="PIRSF000089">
    <property type="entry name" value="Electra_flavoP_a"/>
    <property type="match status" value="1"/>
</dbReference>
<comment type="cofactor">
    <cofactor evidence="8">
        <name>FAD</name>
        <dbReference type="ChEBI" id="CHEBI:57692"/>
    </cofactor>
    <text evidence="8">Binds 1 FAD per dimer.</text>
</comment>
<dbReference type="SMART" id="SM00893">
    <property type="entry name" value="ETF"/>
    <property type="match status" value="1"/>
</dbReference>
<feature type="domain" description="Electron transfer flavoprotein alpha/beta-subunit N-terminal" evidence="9">
    <location>
        <begin position="9"/>
        <end position="193"/>
    </location>
</feature>
<dbReference type="InterPro" id="IPR014731">
    <property type="entry name" value="ETF_asu_C"/>
</dbReference>
<evidence type="ECO:0000256" key="3">
    <source>
        <dbReference type="ARBA" id="ARBA00022448"/>
    </source>
</evidence>
<gene>
    <name evidence="10" type="ORF">JOF28_002558</name>
</gene>
<dbReference type="PANTHER" id="PTHR43153">
    <property type="entry name" value="ELECTRON TRANSFER FLAVOPROTEIN ALPHA"/>
    <property type="match status" value="1"/>
</dbReference>
<dbReference type="RefSeq" id="WP_209706098.1">
    <property type="nucleotide sequence ID" value="NZ_JAFIDA010000001.1"/>
</dbReference>
<evidence type="ECO:0000256" key="1">
    <source>
        <dbReference type="ARBA" id="ARBA00005817"/>
    </source>
</evidence>
<name>A0A940Q077_9MICO</name>
<keyword evidence="6" id="KW-0249">Electron transport</keyword>
<organism evidence="10 11">
    <name type="scientific">Leucobacter exalbidus</name>
    <dbReference type="NCBI Taxonomy" id="662960"/>
    <lineage>
        <taxon>Bacteria</taxon>
        <taxon>Bacillati</taxon>
        <taxon>Actinomycetota</taxon>
        <taxon>Actinomycetes</taxon>
        <taxon>Micrococcales</taxon>
        <taxon>Microbacteriaceae</taxon>
        <taxon>Leucobacter</taxon>
    </lineage>
</organism>
<dbReference type="InterPro" id="IPR014729">
    <property type="entry name" value="Rossmann-like_a/b/a_fold"/>
</dbReference>
<evidence type="ECO:0000256" key="6">
    <source>
        <dbReference type="ARBA" id="ARBA00022982"/>
    </source>
</evidence>
<evidence type="ECO:0000313" key="10">
    <source>
        <dbReference type="EMBL" id="MBP1327326.1"/>
    </source>
</evidence>
<keyword evidence="4" id="KW-0285">Flavoprotein</keyword>
<comment type="function">
    <text evidence="7">The electron transfer flavoprotein serves as a specific electron acceptor for other dehydrogenases. It transfers the electrons to the main respiratory chain via ETF-ubiquinone oxidoreductase (ETF dehydrogenase).</text>
</comment>
<evidence type="ECO:0000259" key="9">
    <source>
        <dbReference type="SMART" id="SM00893"/>
    </source>
</evidence>
<reference evidence="10" key="1">
    <citation type="submission" date="2021-02" db="EMBL/GenBank/DDBJ databases">
        <title>Sequencing the genomes of 1000 actinobacteria strains.</title>
        <authorList>
            <person name="Klenk H.-P."/>
        </authorList>
    </citation>
    <scope>NUCLEOTIDE SEQUENCE</scope>
    <source>
        <strain evidence="10">DSM 22850</strain>
    </source>
</reference>
<evidence type="ECO:0000256" key="2">
    <source>
        <dbReference type="ARBA" id="ARBA00011355"/>
    </source>
</evidence>
<dbReference type="GO" id="GO:0033539">
    <property type="term" value="P:fatty acid beta-oxidation using acyl-CoA dehydrogenase"/>
    <property type="evidence" value="ECO:0007669"/>
    <property type="project" value="TreeGrafter"/>
</dbReference>
<dbReference type="InterPro" id="IPR014730">
    <property type="entry name" value="ETF_a/b_N"/>
</dbReference>
<evidence type="ECO:0000313" key="11">
    <source>
        <dbReference type="Proteomes" id="UP000675163"/>
    </source>
</evidence>
<dbReference type="InterPro" id="IPR001308">
    <property type="entry name" value="ETF_a/FixB"/>
</dbReference>
<dbReference type="InterPro" id="IPR018206">
    <property type="entry name" value="ETF_asu_C_CS"/>
</dbReference>
<protein>
    <submittedName>
        <fullName evidence="10">Electron transfer flavoprotein alpha subunit</fullName>
    </submittedName>
</protein>
<evidence type="ECO:0000256" key="7">
    <source>
        <dbReference type="ARBA" id="ARBA00025649"/>
    </source>
</evidence>